<dbReference type="PANTHER" id="PTHR10098">
    <property type="entry name" value="RAPSYN-RELATED"/>
    <property type="match status" value="1"/>
</dbReference>
<dbReference type="SUPFAM" id="SSF48452">
    <property type="entry name" value="TPR-like"/>
    <property type="match status" value="2"/>
</dbReference>
<dbReference type="Pfam" id="PF12770">
    <property type="entry name" value="CHAT"/>
    <property type="match status" value="1"/>
</dbReference>
<feature type="repeat" description="TPR" evidence="1">
    <location>
        <begin position="171"/>
        <end position="204"/>
    </location>
</feature>
<dbReference type="Pfam" id="PF13424">
    <property type="entry name" value="TPR_12"/>
    <property type="match status" value="4"/>
</dbReference>
<feature type="repeat" description="TPR" evidence="1">
    <location>
        <begin position="86"/>
        <end position="119"/>
    </location>
</feature>
<dbReference type="InterPro" id="IPR024983">
    <property type="entry name" value="CHAT_dom"/>
</dbReference>
<protein>
    <submittedName>
        <fullName evidence="3">CHAT domain-containing protein</fullName>
    </submittedName>
</protein>
<reference evidence="3 4" key="1">
    <citation type="submission" date="2018-02" db="EMBL/GenBank/DDBJ databases">
        <authorList>
            <person name="Cohen D.B."/>
            <person name="Kent A.D."/>
        </authorList>
    </citation>
    <scope>NUCLEOTIDE SEQUENCE [LARGE SCALE GENOMIC DNA]</scope>
    <source>
        <strain evidence="3 4">ULC007</strain>
    </source>
</reference>
<feature type="repeat" description="TPR" evidence="1">
    <location>
        <begin position="291"/>
        <end position="324"/>
    </location>
</feature>
<evidence type="ECO:0000313" key="4">
    <source>
        <dbReference type="Proteomes" id="UP000238634"/>
    </source>
</evidence>
<proteinExistence type="predicted"/>
<gene>
    <name evidence="3" type="ORF">C7B65_23440</name>
</gene>
<dbReference type="InterPro" id="IPR019734">
    <property type="entry name" value="TPR_rpt"/>
</dbReference>
<organism evidence="3 4">
    <name type="scientific">Phormidesmis priestleyi ULC007</name>
    <dbReference type="NCBI Taxonomy" id="1920490"/>
    <lineage>
        <taxon>Bacteria</taxon>
        <taxon>Bacillati</taxon>
        <taxon>Cyanobacteriota</taxon>
        <taxon>Cyanophyceae</taxon>
        <taxon>Leptolyngbyales</taxon>
        <taxon>Leptolyngbyaceae</taxon>
        <taxon>Phormidesmis</taxon>
    </lineage>
</organism>
<dbReference type="EMBL" id="PVWG01000052">
    <property type="protein sequence ID" value="PSB15846.1"/>
    <property type="molecule type" value="Genomic_DNA"/>
</dbReference>
<dbReference type="PROSITE" id="PS50293">
    <property type="entry name" value="TPR_REGION"/>
    <property type="match status" value="1"/>
</dbReference>
<feature type="repeat" description="TPR" evidence="1">
    <location>
        <begin position="251"/>
        <end position="284"/>
    </location>
</feature>
<dbReference type="OrthoDB" id="446317at2"/>
<dbReference type="STRING" id="1920490.GCA_001895925_05411"/>
<name>A0A2T1D5X5_9CYAN</name>
<feature type="repeat" description="TPR" evidence="1">
    <location>
        <begin position="211"/>
        <end position="244"/>
    </location>
</feature>
<evidence type="ECO:0000313" key="3">
    <source>
        <dbReference type="EMBL" id="PSB15846.1"/>
    </source>
</evidence>
<dbReference type="SMART" id="SM00028">
    <property type="entry name" value="TPR"/>
    <property type="match status" value="8"/>
</dbReference>
<evidence type="ECO:0000259" key="2">
    <source>
        <dbReference type="Pfam" id="PF12770"/>
    </source>
</evidence>
<keyword evidence="1" id="KW-0802">TPR repeat</keyword>
<dbReference type="InterPro" id="IPR011990">
    <property type="entry name" value="TPR-like_helical_dom_sf"/>
</dbReference>
<dbReference type="RefSeq" id="WP_073074886.1">
    <property type="nucleotide sequence ID" value="NZ_MPPI01000049.1"/>
</dbReference>
<dbReference type="PROSITE" id="PS50005">
    <property type="entry name" value="TPR"/>
    <property type="match status" value="6"/>
</dbReference>
<feature type="domain" description="CHAT" evidence="2">
    <location>
        <begin position="581"/>
        <end position="887"/>
    </location>
</feature>
<keyword evidence="4" id="KW-1185">Reference proteome</keyword>
<accession>A0A2T1D5X5</accession>
<comment type="caution">
    <text evidence="3">The sequence shown here is derived from an EMBL/GenBank/DDBJ whole genome shotgun (WGS) entry which is preliminary data.</text>
</comment>
<dbReference type="Proteomes" id="UP000238634">
    <property type="component" value="Unassembled WGS sequence"/>
</dbReference>
<sequence>MSRQFSLVMLISLGLLFFEKPVFSGEPIKPNHLSIAQAAPDSVTEAYYLFKEGQRQLSNAQYQAAIETFQKTLEIYRKIGDQEAEASVLNNLGITYSRQSQYQEAVKLSQQAVEILSKIKQPTDYGKGLLGSILNNLGSAYYSLGEFSASLNAYQQALINHQKIGNLGLAGDTLSNIALTYSKLGQYSEALELYQRALASAKHTNNLMVQGRTLNNMGVLYYVQKQYLQALNSFQAALKLRQQTRDYGGESYTLNGLGRVYTQLRRYPQAEVAFQQSLKLAQQVNSRRSEGRTLDSFGDLYVQLNQYPKALRAYQQALEISRDIGDRDAERTTLSNLGSLFAKQGQPDLAIVFYKQSVNVIESIRKNIQQLSKDKQESYVHTVSDTYRRLADLLLAQGRLSEAQRVLELLKLQELKDFTRSSPVEDKQEITLLQLEKQILEKYGGLVAFGQKLYDCEHKGQPCKDLRDQLDQLTVAFNRESNTFSKTLRERLAKDPAFLTSDQLGSTATDVVTSQAGTVLIYPLVLDNKLRLLLAVKAGEQGIAFRTVEVSNVGQQKLWKTVSRFRELLQDSTTDLNELQQVSAQLYDWIIRPLEKELNPKQIRHLVFALDRATRYIPMAALFDNQSQQYLIQKYAVSNILAAELTDTRDRLPTKPDQISVLALGVSKSVPGFSALPNVPKELGAIVQNSSNSQGMYHGSEFLDEAFDYTAFRDNLRGRQIVHIATHGKFEPGQPENSFILPGKGNRLTIAEIQKLQNYMGGVHLIVLSACQTAVGGPDESGIEIPGISFYFLKNRVKAVIASLWLVNDSSTSVLMQQFYQNLGKGTMSKAEALQQAQIAVMQSSSQSSQLDRGNFRIETTQAGKPAVIPRNLSHPFYWAPFILIGNSL</sequence>
<reference evidence="3 4" key="2">
    <citation type="submission" date="2018-03" db="EMBL/GenBank/DDBJ databases">
        <title>The ancient ancestry and fast evolution of plastids.</title>
        <authorList>
            <person name="Moore K.R."/>
            <person name="Magnabosco C."/>
            <person name="Momper L."/>
            <person name="Gold D.A."/>
            <person name="Bosak T."/>
            <person name="Fournier G.P."/>
        </authorList>
    </citation>
    <scope>NUCLEOTIDE SEQUENCE [LARGE SCALE GENOMIC DNA]</scope>
    <source>
        <strain evidence="3 4">ULC007</strain>
    </source>
</reference>
<feature type="repeat" description="TPR" evidence="1">
    <location>
        <begin position="131"/>
        <end position="164"/>
    </location>
</feature>
<dbReference type="Gene3D" id="1.25.40.10">
    <property type="entry name" value="Tetratricopeptide repeat domain"/>
    <property type="match status" value="3"/>
</dbReference>
<evidence type="ECO:0000256" key="1">
    <source>
        <dbReference type="PROSITE-ProRule" id="PRU00339"/>
    </source>
</evidence>
<dbReference type="AlphaFoldDB" id="A0A2T1D5X5"/>